<comment type="cofactor">
    <cofactor evidence="8">
        <name>Mg(2+)</name>
        <dbReference type="ChEBI" id="CHEBI:18420"/>
    </cofactor>
</comment>
<feature type="binding site" evidence="8">
    <location>
        <position position="495"/>
    </location>
    <ligand>
        <name>Mg(2+)</name>
        <dbReference type="ChEBI" id="CHEBI:18420"/>
    </ligand>
</feature>
<dbReference type="SUPFAM" id="SSF54211">
    <property type="entry name" value="Ribosomal protein S5 domain 2-like"/>
    <property type="match status" value="2"/>
</dbReference>
<dbReference type="InterPro" id="IPR015848">
    <property type="entry name" value="PNPase_PH_RNA-bd_bac/org-type"/>
</dbReference>
<dbReference type="InterPro" id="IPR036345">
    <property type="entry name" value="ExoRNase_PH_dom2_sf"/>
</dbReference>
<dbReference type="SUPFAM" id="SSF50249">
    <property type="entry name" value="Nucleic acid-binding proteins"/>
    <property type="match status" value="1"/>
</dbReference>
<dbReference type="InterPro" id="IPR012340">
    <property type="entry name" value="NA-bd_OB-fold"/>
</dbReference>
<evidence type="ECO:0000313" key="10">
    <source>
        <dbReference type="EMBL" id="PIP21525.1"/>
    </source>
</evidence>
<dbReference type="FunFam" id="3.30.230.70:FF:000001">
    <property type="entry name" value="Polyribonucleotide nucleotidyltransferase"/>
    <property type="match status" value="1"/>
</dbReference>
<dbReference type="InterPro" id="IPR001247">
    <property type="entry name" value="ExoRNase_PH_dom1"/>
</dbReference>
<evidence type="ECO:0000256" key="1">
    <source>
        <dbReference type="ARBA" id="ARBA00007404"/>
    </source>
</evidence>
<dbReference type="Pfam" id="PF03725">
    <property type="entry name" value="RNase_PH_C"/>
    <property type="match status" value="1"/>
</dbReference>
<dbReference type="InterPro" id="IPR015847">
    <property type="entry name" value="ExoRNase_PH_dom2"/>
</dbReference>
<dbReference type="NCBIfam" id="TIGR03591">
    <property type="entry name" value="polynuc_phos"/>
    <property type="match status" value="1"/>
</dbReference>
<dbReference type="GO" id="GO:0000287">
    <property type="term" value="F:magnesium ion binding"/>
    <property type="evidence" value="ECO:0007669"/>
    <property type="project" value="UniProtKB-UniRule"/>
</dbReference>
<evidence type="ECO:0000256" key="3">
    <source>
        <dbReference type="ARBA" id="ARBA00022679"/>
    </source>
</evidence>
<dbReference type="SUPFAM" id="SSF54791">
    <property type="entry name" value="Eukaryotic type KH-domain (KH-domain type I)"/>
    <property type="match status" value="1"/>
</dbReference>
<proteinExistence type="inferred from homology"/>
<dbReference type="SMART" id="SM00322">
    <property type="entry name" value="KH"/>
    <property type="match status" value="1"/>
</dbReference>
<dbReference type="GO" id="GO:0006396">
    <property type="term" value="P:RNA processing"/>
    <property type="evidence" value="ECO:0007669"/>
    <property type="project" value="InterPro"/>
</dbReference>
<sequence>MENLPKTFKTLLAGRDLTLEAGRMACLANAAVTVRYGDTVVLATVDVSEKPREGVEFFPMLVDYEERLYAAGKISTSRFIKREGRPSDAAILASRLIDRPLRPLFPKNYYNDVQIILTVLSADLDNDPEIISIIAASTALMKSIAPFHGPVGAVRVCSVDGKLILNPNNAQQANSQLNLIVAGNKEKVMMLEMKAAEVSEDKILEAIEFGHKGVTETIKLQETFIAETGVRQTVLSEETASPLTEIKKYLGKKLYKVAREIDKQKREDQINQFENEVLANFEGSYKQIDLKSAFGQILEIEVRQVILQEGLRPDGRKLDELRPLSMEVGILPRTHGSALFTRGQTQALSIVTLGAPGEEQVIETMEEETTKRFMHHYNFPPFSTGEVRPLRSVSRREIGHGSLVEKSFQAVIPSRDEFVYTIRVVSEILSSNGSSSMAAVCGSTLALMDAGVPIKAPVAGISIGLVKAQPYEKSKKDHVLLTDIQGIEDFAGDMDFKVAGTKNGVTAIQLDIKINGLDIEIIKEALAQAKKSRLEILDKMTKIIASPRSALSPYAPRIQKIQIPVAKIGELIGPGGKNIRAIIEQCGGKEVISIDIEDDGTVIVTSTNAAMSEKALATIGSLTKEIMVGEIYEGPVTQIVKDRMRGNEIGAIVQILPNKDGMVHISQMADHRVDKIADELKIGQIVKVKVMEVDKERGRISLSIKAAVQAQK</sequence>
<accession>A0A2G9YQL9</accession>
<evidence type="ECO:0000313" key="11">
    <source>
        <dbReference type="Proteomes" id="UP000231567"/>
    </source>
</evidence>
<dbReference type="Gene3D" id="3.30.1370.10">
    <property type="entry name" value="K Homology domain, type 1"/>
    <property type="match status" value="1"/>
</dbReference>
<evidence type="ECO:0000259" key="9">
    <source>
        <dbReference type="PROSITE" id="PS50126"/>
    </source>
</evidence>
<keyword evidence="4 8" id="KW-0548">Nucleotidyltransferase</keyword>
<dbReference type="Pfam" id="PF03726">
    <property type="entry name" value="PNPase"/>
    <property type="match status" value="1"/>
</dbReference>
<evidence type="ECO:0000256" key="6">
    <source>
        <dbReference type="ARBA" id="ARBA00022842"/>
    </source>
</evidence>
<dbReference type="CDD" id="cd02393">
    <property type="entry name" value="KH-I_PNPase"/>
    <property type="match status" value="1"/>
</dbReference>
<dbReference type="HAMAP" id="MF_01595">
    <property type="entry name" value="PNPase"/>
    <property type="match status" value="1"/>
</dbReference>
<organism evidence="10 11">
    <name type="scientific">Candidatus Nealsonbacteria bacterium CG23_combo_of_CG06-09_8_20_14_all_40_13</name>
    <dbReference type="NCBI Taxonomy" id="1974724"/>
    <lineage>
        <taxon>Bacteria</taxon>
        <taxon>Candidatus Nealsoniibacteriota</taxon>
    </lineage>
</organism>
<dbReference type="InterPro" id="IPR036612">
    <property type="entry name" value="KH_dom_type_1_sf"/>
</dbReference>
<keyword evidence="7 8" id="KW-0694">RNA-binding</keyword>
<dbReference type="PANTHER" id="PTHR11252">
    <property type="entry name" value="POLYRIBONUCLEOTIDE NUCLEOTIDYLTRANSFERASE"/>
    <property type="match status" value="1"/>
</dbReference>
<dbReference type="InterPro" id="IPR004088">
    <property type="entry name" value="KH_dom_type_1"/>
</dbReference>
<dbReference type="InterPro" id="IPR003029">
    <property type="entry name" value="S1_domain"/>
</dbReference>
<keyword evidence="3 8" id="KW-0808">Transferase</keyword>
<dbReference type="Gene3D" id="2.40.50.140">
    <property type="entry name" value="Nucleic acid-binding proteins"/>
    <property type="match status" value="1"/>
</dbReference>
<dbReference type="GO" id="GO:0000175">
    <property type="term" value="F:3'-5'-RNA exonuclease activity"/>
    <property type="evidence" value="ECO:0007669"/>
    <property type="project" value="TreeGrafter"/>
</dbReference>
<dbReference type="InterPro" id="IPR020568">
    <property type="entry name" value="Ribosomal_Su5_D2-typ_SF"/>
</dbReference>
<evidence type="ECO:0000256" key="2">
    <source>
        <dbReference type="ARBA" id="ARBA00022490"/>
    </source>
</evidence>
<dbReference type="EC" id="2.7.7.8" evidence="8"/>
<comment type="function">
    <text evidence="8">Involved in mRNA degradation. Catalyzes the phosphorolysis of single-stranded polyribonucleotides processively in the 3'- to 5'-direction.</text>
</comment>
<dbReference type="SUPFAM" id="SSF55666">
    <property type="entry name" value="Ribonuclease PH domain 2-like"/>
    <property type="match status" value="2"/>
</dbReference>
<dbReference type="FunFam" id="3.30.1370.10:FF:000001">
    <property type="entry name" value="Polyribonucleotide nucleotidyltransferase"/>
    <property type="match status" value="1"/>
</dbReference>
<gene>
    <name evidence="8" type="primary">pnp</name>
    <name evidence="10" type="ORF">COX39_02580</name>
</gene>
<dbReference type="FunFam" id="3.30.230.70:FF:000002">
    <property type="entry name" value="Polyribonucleotide nucleotidyltransferase"/>
    <property type="match status" value="1"/>
</dbReference>
<dbReference type="PROSITE" id="PS50126">
    <property type="entry name" value="S1"/>
    <property type="match status" value="1"/>
</dbReference>
<dbReference type="CDD" id="cd11364">
    <property type="entry name" value="RNase_PH_PNPase_2"/>
    <property type="match status" value="1"/>
</dbReference>
<evidence type="ECO:0000256" key="8">
    <source>
        <dbReference type="HAMAP-Rule" id="MF_01595"/>
    </source>
</evidence>
<dbReference type="NCBIfam" id="NF008805">
    <property type="entry name" value="PRK11824.1"/>
    <property type="match status" value="1"/>
</dbReference>
<dbReference type="InterPro" id="IPR027408">
    <property type="entry name" value="PNPase/RNase_PH_dom_sf"/>
</dbReference>
<dbReference type="InterPro" id="IPR004087">
    <property type="entry name" value="KH_dom"/>
</dbReference>
<keyword evidence="5 8" id="KW-0479">Metal-binding</keyword>
<dbReference type="PROSITE" id="PS50084">
    <property type="entry name" value="KH_TYPE_1"/>
    <property type="match status" value="1"/>
</dbReference>
<feature type="binding site" evidence="8">
    <location>
        <position position="489"/>
    </location>
    <ligand>
        <name>Mg(2+)</name>
        <dbReference type="ChEBI" id="CHEBI:18420"/>
    </ligand>
</feature>
<dbReference type="Gene3D" id="3.30.230.70">
    <property type="entry name" value="GHMP Kinase, N-terminal domain"/>
    <property type="match status" value="2"/>
</dbReference>
<dbReference type="SMART" id="SM00316">
    <property type="entry name" value="S1"/>
    <property type="match status" value="1"/>
</dbReference>
<name>A0A2G9YQL9_9BACT</name>
<comment type="catalytic activity">
    <reaction evidence="8">
        <text>RNA(n+1) + phosphate = RNA(n) + a ribonucleoside 5'-diphosphate</text>
        <dbReference type="Rhea" id="RHEA:22096"/>
        <dbReference type="Rhea" id="RHEA-COMP:14527"/>
        <dbReference type="Rhea" id="RHEA-COMP:17342"/>
        <dbReference type="ChEBI" id="CHEBI:43474"/>
        <dbReference type="ChEBI" id="CHEBI:57930"/>
        <dbReference type="ChEBI" id="CHEBI:140395"/>
        <dbReference type="EC" id="2.7.7.8"/>
    </reaction>
</comment>
<dbReference type="Pfam" id="PF00575">
    <property type="entry name" value="S1"/>
    <property type="match status" value="1"/>
</dbReference>
<keyword evidence="6 8" id="KW-0460">Magnesium</keyword>
<reference evidence="10 11" key="1">
    <citation type="submission" date="2017-09" db="EMBL/GenBank/DDBJ databases">
        <title>Depth-based differentiation of microbial function through sediment-hosted aquifers and enrichment of novel symbionts in the deep terrestrial subsurface.</title>
        <authorList>
            <person name="Probst A.J."/>
            <person name="Ladd B."/>
            <person name="Jarett J.K."/>
            <person name="Geller-Mcgrath D.E."/>
            <person name="Sieber C.M."/>
            <person name="Emerson J.B."/>
            <person name="Anantharaman K."/>
            <person name="Thomas B.C."/>
            <person name="Malmstrom R."/>
            <person name="Stieglmeier M."/>
            <person name="Klingl A."/>
            <person name="Woyke T."/>
            <person name="Ryan C.M."/>
            <person name="Banfield J.F."/>
        </authorList>
    </citation>
    <scope>NUCLEOTIDE SEQUENCE [LARGE SCALE GENOMIC DNA]</scope>
    <source>
        <strain evidence="10">CG23_combo_of_CG06-09_8_20_14_all_40_13</strain>
    </source>
</reference>
<dbReference type="PANTHER" id="PTHR11252:SF0">
    <property type="entry name" value="POLYRIBONUCLEOTIDE NUCLEOTIDYLTRANSFERASE 1, MITOCHONDRIAL"/>
    <property type="match status" value="1"/>
</dbReference>
<dbReference type="InterPro" id="IPR012162">
    <property type="entry name" value="PNPase"/>
</dbReference>
<evidence type="ECO:0000256" key="5">
    <source>
        <dbReference type="ARBA" id="ARBA00022723"/>
    </source>
</evidence>
<comment type="caution">
    <text evidence="10">The sequence shown here is derived from an EMBL/GenBank/DDBJ whole genome shotgun (WGS) entry which is preliminary data.</text>
</comment>
<dbReference type="GO" id="GO:0004654">
    <property type="term" value="F:polyribonucleotide nucleotidyltransferase activity"/>
    <property type="evidence" value="ECO:0007669"/>
    <property type="project" value="UniProtKB-UniRule"/>
</dbReference>
<comment type="subcellular location">
    <subcellularLocation>
        <location evidence="8">Cytoplasm</location>
    </subcellularLocation>
</comment>
<dbReference type="Pfam" id="PF01138">
    <property type="entry name" value="RNase_PH"/>
    <property type="match status" value="2"/>
</dbReference>
<protein>
    <recommendedName>
        <fullName evidence="8">Polyribonucleotide nucleotidyltransferase</fullName>
        <ecNumber evidence="8">2.7.7.8</ecNumber>
    </recommendedName>
    <alternativeName>
        <fullName evidence="8">Polynucleotide phosphorylase</fullName>
        <shortName evidence="8">PNPase</shortName>
    </alternativeName>
</protein>
<comment type="similarity">
    <text evidence="1 8">Belongs to the polyribonucleotide nucleotidyltransferase family.</text>
</comment>
<dbReference type="Pfam" id="PF00013">
    <property type="entry name" value="KH_1"/>
    <property type="match status" value="1"/>
</dbReference>
<dbReference type="GO" id="GO:0005829">
    <property type="term" value="C:cytosol"/>
    <property type="evidence" value="ECO:0007669"/>
    <property type="project" value="TreeGrafter"/>
</dbReference>
<dbReference type="GO" id="GO:0003723">
    <property type="term" value="F:RNA binding"/>
    <property type="evidence" value="ECO:0007669"/>
    <property type="project" value="UniProtKB-UniRule"/>
</dbReference>
<dbReference type="CDD" id="cd11363">
    <property type="entry name" value="RNase_PH_PNPase_1"/>
    <property type="match status" value="1"/>
</dbReference>
<dbReference type="GO" id="GO:0006402">
    <property type="term" value="P:mRNA catabolic process"/>
    <property type="evidence" value="ECO:0007669"/>
    <property type="project" value="UniProtKB-UniRule"/>
</dbReference>
<keyword evidence="2 8" id="KW-0963">Cytoplasm</keyword>
<evidence type="ECO:0000256" key="7">
    <source>
        <dbReference type="ARBA" id="ARBA00022884"/>
    </source>
</evidence>
<evidence type="ECO:0000256" key="4">
    <source>
        <dbReference type="ARBA" id="ARBA00022695"/>
    </source>
</evidence>
<dbReference type="PIRSF" id="PIRSF005499">
    <property type="entry name" value="PNPase"/>
    <property type="match status" value="1"/>
</dbReference>
<feature type="domain" description="S1 motif" evidence="9">
    <location>
        <begin position="629"/>
        <end position="705"/>
    </location>
</feature>
<dbReference type="Proteomes" id="UP000231567">
    <property type="component" value="Unassembled WGS sequence"/>
</dbReference>
<dbReference type="EMBL" id="PCRM01000035">
    <property type="protein sequence ID" value="PIP21525.1"/>
    <property type="molecule type" value="Genomic_DNA"/>
</dbReference>
<dbReference type="AlphaFoldDB" id="A0A2G9YQL9"/>